<dbReference type="Proteomes" id="UP000677228">
    <property type="component" value="Unassembled WGS sequence"/>
</dbReference>
<dbReference type="EMBL" id="CAJOBC010011122">
    <property type="protein sequence ID" value="CAF4006789.1"/>
    <property type="molecule type" value="Genomic_DNA"/>
</dbReference>
<proteinExistence type="predicted"/>
<dbReference type="Proteomes" id="UP000681722">
    <property type="component" value="Unassembled WGS sequence"/>
</dbReference>
<feature type="compositionally biased region" description="Basic residues" evidence="1">
    <location>
        <begin position="23"/>
        <end position="44"/>
    </location>
</feature>
<protein>
    <recommendedName>
        <fullName evidence="2">SOCS box domain-containing protein</fullName>
    </recommendedName>
</protein>
<dbReference type="InterPro" id="IPR036770">
    <property type="entry name" value="Ankyrin_rpt-contain_sf"/>
</dbReference>
<dbReference type="InterPro" id="IPR001496">
    <property type="entry name" value="SOCS_box"/>
</dbReference>
<dbReference type="EMBL" id="CAJNOK010008172">
    <property type="protein sequence ID" value="CAF1056225.1"/>
    <property type="molecule type" value="Genomic_DNA"/>
</dbReference>
<keyword evidence="7" id="KW-1185">Reference proteome</keyword>
<name>A0A814ZJQ9_9BILA</name>
<sequence>MGNNIIRYRTNSRSLEQQNNNTAKHRKRSIRRAIRSRLHHRPKSQSRPASYAGHGETNNKKTYDDNLTRPLSMIERLPKQSITKTVEQKTKELQEIEDTSPNQVKLRNNASDAENISTISTPPSVKYYNEPKSPVHFELKTYSSYESGESINDLQSPSVYYAKRHNRKRDGLYFVSKSYQLDEDDVKNGLESIGEHFLSDPLHFISLSSPLSLPTTTTTTTTSSLFEWKSYTPFTLEKLHQNSKLKEYLIKQSNDEYQYILEKLLKESCNSDDQILFSDWFLDEIEFNLRQMEETNQKELPPILTRTIEDDQFDCMNYILDKHLLPNKFDINKTNDQGRHCLLMLTHKNDDVQHIKYLIDTYPYLDKNKYDLNRFSCLHHSCRHFNLDVSLILLPYLNKEILQLENSECHTPLDYWFECLCSLKKRKTCSSPTPNNYLTSLSDNSNKTDTNEYFKQCLCFLQNGFNKGGQLSKMPASYLRSSLKPLSLINRLQRIEHYVTLWCLLYKNRLSTLLIDYDHIQVSIKAGEILTELAYVLIEVHDHLVYDEYRNFYEHMLQRFYSNQQETENNDDNQNNQQNSIDTTVHKKQFEQDKNNMQLLYFKFFRLFECIYNNPDVSVNKFHFQHIFRRAWIHWKTRVELFTKSNREKQQTLKMFCRKSIFKCIKHYPGDIKSLPISNSLKRFLAYDNQFFLID</sequence>
<dbReference type="Proteomes" id="UP000682733">
    <property type="component" value="Unassembled WGS sequence"/>
</dbReference>
<feature type="region of interest" description="Disordered" evidence="1">
    <location>
        <begin position="1"/>
        <end position="99"/>
    </location>
</feature>
<dbReference type="AlphaFoldDB" id="A0A814ZJQ9"/>
<dbReference type="Proteomes" id="UP000663829">
    <property type="component" value="Unassembled WGS sequence"/>
</dbReference>
<dbReference type="Gene3D" id="1.25.40.20">
    <property type="entry name" value="Ankyrin repeat-containing domain"/>
    <property type="match status" value="1"/>
</dbReference>
<dbReference type="EMBL" id="CAJOBA010008186">
    <property type="protein sequence ID" value="CAF3822406.1"/>
    <property type="molecule type" value="Genomic_DNA"/>
</dbReference>
<accession>A0A814ZJQ9</accession>
<evidence type="ECO:0000313" key="3">
    <source>
        <dbReference type="EMBL" id="CAF1056225.1"/>
    </source>
</evidence>
<dbReference type="PROSITE" id="PS50225">
    <property type="entry name" value="SOCS"/>
    <property type="match status" value="1"/>
</dbReference>
<gene>
    <name evidence="4" type="ORF">GPM918_LOCUS25741</name>
    <name evidence="3" type="ORF">OVA965_LOCUS17187</name>
    <name evidence="6" type="ORF">SRO942_LOCUS25780</name>
    <name evidence="5" type="ORF">TMI583_LOCUS17197</name>
</gene>
<feature type="domain" description="SOCS box" evidence="2">
    <location>
        <begin position="636"/>
        <end position="687"/>
    </location>
</feature>
<organism evidence="4 7">
    <name type="scientific">Didymodactylos carnosus</name>
    <dbReference type="NCBI Taxonomy" id="1234261"/>
    <lineage>
        <taxon>Eukaryota</taxon>
        <taxon>Metazoa</taxon>
        <taxon>Spiralia</taxon>
        <taxon>Gnathifera</taxon>
        <taxon>Rotifera</taxon>
        <taxon>Eurotatoria</taxon>
        <taxon>Bdelloidea</taxon>
        <taxon>Philodinida</taxon>
        <taxon>Philodinidae</taxon>
        <taxon>Didymodactylos</taxon>
    </lineage>
</organism>
<evidence type="ECO:0000313" key="7">
    <source>
        <dbReference type="Proteomes" id="UP000663829"/>
    </source>
</evidence>
<evidence type="ECO:0000313" key="4">
    <source>
        <dbReference type="EMBL" id="CAF1242788.1"/>
    </source>
</evidence>
<comment type="caution">
    <text evidence="4">The sequence shown here is derived from an EMBL/GenBank/DDBJ whole genome shotgun (WGS) entry which is preliminary data.</text>
</comment>
<feature type="compositionally biased region" description="Polar residues" evidence="1">
    <location>
        <begin position="1"/>
        <end position="22"/>
    </location>
</feature>
<evidence type="ECO:0000259" key="2">
    <source>
        <dbReference type="PROSITE" id="PS50225"/>
    </source>
</evidence>
<dbReference type="SUPFAM" id="SSF48403">
    <property type="entry name" value="Ankyrin repeat"/>
    <property type="match status" value="1"/>
</dbReference>
<feature type="compositionally biased region" description="Basic and acidic residues" evidence="1">
    <location>
        <begin position="57"/>
        <end position="67"/>
    </location>
</feature>
<evidence type="ECO:0000313" key="6">
    <source>
        <dbReference type="EMBL" id="CAF4006789.1"/>
    </source>
</evidence>
<dbReference type="EMBL" id="CAJNOQ010010095">
    <property type="protein sequence ID" value="CAF1242788.1"/>
    <property type="molecule type" value="Genomic_DNA"/>
</dbReference>
<evidence type="ECO:0000313" key="5">
    <source>
        <dbReference type="EMBL" id="CAF3822406.1"/>
    </source>
</evidence>
<reference evidence="4" key="1">
    <citation type="submission" date="2021-02" db="EMBL/GenBank/DDBJ databases">
        <authorList>
            <person name="Nowell W R."/>
        </authorList>
    </citation>
    <scope>NUCLEOTIDE SEQUENCE</scope>
</reference>
<evidence type="ECO:0000256" key="1">
    <source>
        <dbReference type="SAM" id="MobiDB-lite"/>
    </source>
</evidence>
<dbReference type="OrthoDB" id="10023424at2759"/>